<feature type="compositionally biased region" description="Polar residues" evidence="2">
    <location>
        <begin position="38"/>
        <end position="52"/>
    </location>
</feature>
<keyword evidence="5" id="KW-1185">Reference proteome</keyword>
<dbReference type="EMBL" id="NAJQ01000136">
    <property type="protein sequence ID" value="TKA77480.1"/>
    <property type="molecule type" value="Genomic_DNA"/>
</dbReference>
<dbReference type="SUPFAM" id="SSF53474">
    <property type="entry name" value="alpha/beta-Hydrolases"/>
    <property type="match status" value="1"/>
</dbReference>
<evidence type="ECO:0000256" key="1">
    <source>
        <dbReference type="ARBA" id="ARBA00022801"/>
    </source>
</evidence>
<proteinExistence type="predicted"/>
<evidence type="ECO:0000256" key="2">
    <source>
        <dbReference type="SAM" id="MobiDB-lite"/>
    </source>
</evidence>
<dbReference type="OrthoDB" id="433474at2759"/>
<dbReference type="Proteomes" id="UP000309340">
    <property type="component" value="Unassembled WGS sequence"/>
</dbReference>
<dbReference type="InterPro" id="IPR029058">
    <property type="entry name" value="AB_hydrolase_fold"/>
</dbReference>
<evidence type="ECO:0000313" key="4">
    <source>
        <dbReference type="EMBL" id="TKA77480.1"/>
    </source>
</evidence>
<protein>
    <recommendedName>
        <fullName evidence="3">Alpha/beta hydrolase fold-3 domain-containing protein</fullName>
    </recommendedName>
</protein>
<organism evidence="4 5">
    <name type="scientific">Friedmanniomyces simplex</name>
    <dbReference type="NCBI Taxonomy" id="329884"/>
    <lineage>
        <taxon>Eukaryota</taxon>
        <taxon>Fungi</taxon>
        <taxon>Dikarya</taxon>
        <taxon>Ascomycota</taxon>
        <taxon>Pezizomycotina</taxon>
        <taxon>Dothideomycetes</taxon>
        <taxon>Dothideomycetidae</taxon>
        <taxon>Mycosphaerellales</taxon>
        <taxon>Teratosphaeriaceae</taxon>
        <taxon>Friedmanniomyces</taxon>
    </lineage>
</organism>
<keyword evidence="1" id="KW-0378">Hydrolase</keyword>
<dbReference type="InterPro" id="IPR013094">
    <property type="entry name" value="AB_hydrolase_3"/>
</dbReference>
<dbReference type="PANTHER" id="PTHR48081:SF8">
    <property type="entry name" value="ALPHA_BETA HYDROLASE FOLD-3 DOMAIN-CONTAINING PROTEIN-RELATED"/>
    <property type="match status" value="1"/>
</dbReference>
<dbReference type="InterPro" id="IPR050300">
    <property type="entry name" value="GDXG_lipolytic_enzyme"/>
</dbReference>
<sequence>MGTSFRRFTGRPHLVSRADKYSSDVHLLECETSKTEQRNSALSIEVQPSMQQGRPGVDGVGPKSQQPVRRSDTPSPPHDDVIEDSLLAIRLLLESHVTGRPPSREVGGTRLKLIHNLNTGAPLPPLTATPRNPDSLRHKCVLSALGLDRMRTPPSPATLSPSSTLDEARASLAQAKEASADMYELLPNSLPRDRWDLQVENRTVRIVGSDANLIELQIYRPVVKGGALPCVVYSHGDGGGGMYFTSANDKVHRRWCISLAAQGLIVVHVDYRNARTATNGFPMFPAALNDVCSAVKFVYNHREDLNTRNIVLHGDGGGANLALAAAIKAKREGWLNRIDGVYTYSPFISNAYTGSLAARLAKLPSLIECDGYVINVHYMAYMAHSYTPLAADATNPLAWPFHASKEDLEGLPPHVIVMDELSPLRSEGEAYLRKLVSAGVKAVGHVNLGSVQGACLAFRQAVPEMHQDLARNLAAFAKQA</sequence>
<dbReference type="GO" id="GO:0016787">
    <property type="term" value="F:hydrolase activity"/>
    <property type="evidence" value="ECO:0007669"/>
    <property type="project" value="UniProtKB-KW"/>
</dbReference>
<feature type="compositionally biased region" description="Basic and acidic residues" evidence="2">
    <location>
        <begin position="69"/>
        <end position="80"/>
    </location>
</feature>
<evidence type="ECO:0000259" key="3">
    <source>
        <dbReference type="Pfam" id="PF07859"/>
    </source>
</evidence>
<evidence type="ECO:0000313" key="5">
    <source>
        <dbReference type="Proteomes" id="UP000309340"/>
    </source>
</evidence>
<feature type="region of interest" description="Disordered" evidence="2">
    <location>
        <begin position="32"/>
        <end position="81"/>
    </location>
</feature>
<comment type="caution">
    <text evidence="4">The sequence shown here is derived from an EMBL/GenBank/DDBJ whole genome shotgun (WGS) entry which is preliminary data.</text>
</comment>
<dbReference type="AlphaFoldDB" id="A0A4U0XJZ9"/>
<name>A0A4U0XJZ9_9PEZI</name>
<gene>
    <name evidence="4" type="ORF">B0A55_05363</name>
</gene>
<feature type="domain" description="Alpha/beta hydrolase fold-3" evidence="3">
    <location>
        <begin position="231"/>
        <end position="445"/>
    </location>
</feature>
<dbReference type="Pfam" id="PF07859">
    <property type="entry name" value="Abhydrolase_3"/>
    <property type="match status" value="1"/>
</dbReference>
<reference evidence="4 5" key="1">
    <citation type="submission" date="2017-03" db="EMBL/GenBank/DDBJ databases">
        <title>Genomes of endolithic fungi from Antarctica.</title>
        <authorList>
            <person name="Coleine C."/>
            <person name="Masonjones S."/>
            <person name="Stajich J.E."/>
        </authorList>
    </citation>
    <scope>NUCLEOTIDE SEQUENCE [LARGE SCALE GENOMIC DNA]</scope>
    <source>
        <strain evidence="4 5">CCFEE 5184</strain>
    </source>
</reference>
<dbReference type="STRING" id="329884.A0A4U0XJZ9"/>
<dbReference type="Gene3D" id="3.40.50.1820">
    <property type="entry name" value="alpha/beta hydrolase"/>
    <property type="match status" value="1"/>
</dbReference>
<dbReference type="PANTHER" id="PTHR48081">
    <property type="entry name" value="AB HYDROLASE SUPERFAMILY PROTEIN C4A8.06C"/>
    <property type="match status" value="1"/>
</dbReference>
<accession>A0A4U0XJZ9</accession>